<feature type="transmembrane region" description="Helical" evidence="1">
    <location>
        <begin position="242"/>
        <end position="259"/>
    </location>
</feature>
<evidence type="ECO:0000313" key="4">
    <source>
        <dbReference type="Proteomes" id="UP000604046"/>
    </source>
</evidence>
<gene>
    <name evidence="3" type="primary">mok12</name>
    <name evidence="3" type="ORF">SNAT2548_LOCUS3535</name>
</gene>
<comment type="caution">
    <text evidence="3">The sequence shown here is derived from an EMBL/GenBank/DDBJ whole genome shotgun (WGS) entry which is preliminary data.</text>
</comment>
<keyword evidence="1" id="KW-0812">Transmembrane</keyword>
<keyword evidence="1" id="KW-0472">Membrane</keyword>
<keyword evidence="4" id="KW-1185">Reference proteome</keyword>
<dbReference type="AlphaFoldDB" id="A0A812IBK5"/>
<feature type="transmembrane region" description="Helical" evidence="1">
    <location>
        <begin position="280"/>
        <end position="298"/>
    </location>
</feature>
<feature type="transmembrane region" description="Helical" evidence="1">
    <location>
        <begin position="81"/>
        <end position="99"/>
    </location>
</feature>
<protein>
    <submittedName>
        <fullName evidence="3">Mok12 protein</fullName>
    </submittedName>
</protein>
<feature type="transmembrane region" description="Helical" evidence="1">
    <location>
        <begin position="410"/>
        <end position="429"/>
    </location>
</feature>
<dbReference type="EMBL" id="CAJNDS010000216">
    <property type="protein sequence ID" value="CAE7029445.1"/>
    <property type="molecule type" value="Genomic_DNA"/>
</dbReference>
<evidence type="ECO:0000256" key="2">
    <source>
        <dbReference type="SAM" id="SignalP"/>
    </source>
</evidence>
<reference evidence="3" key="1">
    <citation type="submission" date="2021-02" db="EMBL/GenBank/DDBJ databases">
        <authorList>
            <person name="Dougan E. K."/>
            <person name="Rhodes N."/>
            <person name="Thang M."/>
            <person name="Chan C."/>
        </authorList>
    </citation>
    <scope>NUCLEOTIDE SEQUENCE</scope>
</reference>
<feature type="transmembrane region" description="Helical" evidence="1">
    <location>
        <begin position="318"/>
        <end position="338"/>
    </location>
</feature>
<keyword evidence="2" id="KW-0732">Signal</keyword>
<evidence type="ECO:0000256" key="1">
    <source>
        <dbReference type="SAM" id="Phobius"/>
    </source>
</evidence>
<feature type="transmembrane region" description="Helical" evidence="1">
    <location>
        <begin position="465"/>
        <end position="485"/>
    </location>
</feature>
<feature type="transmembrane region" description="Helical" evidence="1">
    <location>
        <begin position="119"/>
        <end position="139"/>
    </location>
</feature>
<dbReference type="OrthoDB" id="435720at2759"/>
<proteinExistence type="predicted"/>
<organism evidence="3 4">
    <name type="scientific">Symbiodinium natans</name>
    <dbReference type="NCBI Taxonomy" id="878477"/>
    <lineage>
        <taxon>Eukaryota</taxon>
        <taxon>Sar</taxon>
        <taxon>Alveolata</taxon>
        <taxon>Dinophyceae</taxon>
        <taxon>Suessiales</taxon>
        <taxon>Symbiodiniaceae</taxon>
        <taxon>Symbiodinium</taxon>
    </lineage>
</organism>
<sequence>MAIVVCFWLFLLKDIDEDAEFLTQGVGDVRTLELMKAAMKEVRGKPKDSEQLQSQICQADQRLTERSHITQWLMKPFARGICLRIHVVIALGYIFSPVGETLLKSVDVRSRTNTFASEHALWITFYFGASLGCLMWLFLSRGIPPNLLMASSQLLNIVFFVLVPSLPGEFFESDFSTLTYLALCGVQSTSRLLFIVWNFNEDFHGGFQVAARRIGALESLRSGVGWIAVNLSYAGLEFVNRNVVLVVSLGTTVLLFKAPQCYASYVLPSTGMLEGITHKSFILLVVAEMLNMLAAYASQTYSLWWTLNGWEPSEIAGFALLIGILSPIMLCIIFGLLARMNRWGPWAMRDFTCLLPPGSLLRALALWDLGNLHFRSQIFIVAVLLSVCVDVAHGAAVWSSVMTILGNKWYALKGCYLCLTLACICSSLSPSFGHFMGVAFTGASPLYDNITLHKPVSGKGSFSDATFWAVVPLATLSLLPAGIALKGS</sequence>
<evidence type="ECO:0000313" key="3">
    <source>
        <dbReference type="EMBL" id="CAE7029445.1"/>
    </source>
</evidence>
<accession>A0A812IBK5</accession>
<feature type="transmembrane region" description="Helical" evidence="1">
    <location>
        <begin position="379"/>
        <end position="398"/>
    </location>
</feature>
<dbReference type="Proteomes" id="UP000604046">
    <property type="component" value="Unassembled WGS sequence"/>
</dbReference>
<keyword evidence="1" id="KW-1133">Transmembrane helix</keyword>
<feature type="chain" id="PRO_5032890697" evidence="2">
    <location>
        <begin position="18"/>
        <end position="488"/>
    </location>
</feature>
<name>A0A812IBK5_9DINO</name>
<feature type="signal peptide" evidence="2">
    <location>
        <begin position="1"/>
        <end position="17"/>
    </location>
</feature>